<dbReference type="FunFam" id="1.10.510.10:FF:000611">
    <property type="entry name" value="CMGC family protein kinase"/>
    <property type="match status" value="1"/>
</dbReference>
<dbReference type="GO" id="GO:0004693">
    <property type="term" value="F:cyclin-dependent protein serine/threonine kinase activity"/>
    <property type="evidence" value="ECO:0007669"/>
    <property type="project" value="TreeGrafter"/>
</dbReference>
<dbReference type="PROSITE" id="PS00108">
    <property type="entry name" value="PROTEIN_KINASE_ST"/>
    <property type="match status" value="1"/>
</dbReference>
<proteinExistence type="inferred from homology"/>
<evidence type="ECO:0000256" key="7">
    <source>
        <dbReference type="ARBA" id="ARBA00022840"/>
    </source>
</evidence>
<dbReference type="InterPro" id="IPR011009">
    <property type="entry name" value="Kinase-like_dom_sf"/>
</dbReference>
<dbReference type="EMBL" id="HBJA01145920">
    <property type="protein sequence ID" value="CAE0838831.1"/>
    <property type="molecule type" value="Transcribed_RNA"/>
</dbReference>
<dbReference type="InterPro" id="IPR017441">
    <property type="entry name" value="Protein_kinase_ATP_BS"/>
</dbReference>
<gene>
    <name evidence="12" type="ORF">EGYM00163_LOCUS50203</name>
</gene>
<evidence type="ECO:0000256" key="6">
    <source>
        <dbReference type="ARBA" id="ARBA00022777"/>
    </source>
</evidence>
<evidence type="ECO:0000256" key="8">
    <source>
        <dbReference type="PROSITE-ProRule" id="PRU10141"/>
    </source>
</evidence>
<organism evidence="12">
    <name type="scientific">Eutreptiella gymnastica</name>
    <dbReference type="NCBI Taxonomy" id="73025"/>
    <lineage>
        <taxon>Eukaryota</taxon>
        <taxon>Discoba</taxon>
        <taxon>Euglenozoa</taxon>
        <taxon>Euglenida</taxon>
        <taxon>Spirocuta</taxon>
        <taxon>Euglenophyceae</taxon>
        <taxon>Eutreptiales</taxon>
        <taxon>Eutreptiaceae</taxon>
        <taxon>Eutreptiella</taxon>
    </lineage>
</organism>
<dbReference type="SMART" id="SM00220">
    <property type="entry name" value="S_TKc"/>
    <property type="match status" value="1"/>
</dbReference>
<dbReference type="Gene3D" id="1.10.510.10">
    <property type="entry name" value="Transferase(Phosphotransferase) domain 1"/>
    <property type="match status" value="1"/>
</dbReference>
<feature type="compositionally biased region" description="Low complexity" evidence="10">
    <location>
        <begin position="357"/>
        <end position="372"/>
    </location>
</feature>
<keyword evidence="5 8" id="KW-0547">Nucleotide-binding</keyword>
<dbReference type="GO" id="GO:0005737">
    <property type="term" value="C:cytoplasm"/>
    <property type="evidence" value="ECO:0007669"/>
    <property type="project" value="TreeGrafter"/>
</dbReference>
<evidence type="ECO:0000256" key="9">
    <source>
        <dbReference type="RuleBase" id="RU000304"/>
    </source>
</evidence>
<evidence type="ECO:0000256" key="1">
    <source>
        <dbReference type="ARBA" id="ARBA00006485"/>
    </source>
</evidence>
<keyword evidence="4" id="KW-0808">Transferase</keyword>
<dbReference type="GO" id="GO:0008353">
    <property type="term" value="F:RNA polymerase II CTD heptapeptide repeat kinase activity"/>
    <property type="evidence" value="ECO:0007669"/>
    <property type="project" value="UniProtKB-EC"/>
</dbReference>
<dbReference type="PANTHER" id="PTHR24056:SF0">
    <property type="entry name" value="CYCLIN-DEPENDENT KINASE 7"/>
    <property type="match status" value="1"/>
</dbReference>
<dbReference type="PANTHER" id="PTHR24056">
    <property type="entry name" value="CELL DIVISION PROTEIN KINASE"/>
    <property type="match status" value="1"/>
</dbReference>
<accession>A0A7S4GJF2</accession>
<evidence type="ECO:0000259" key="11">
    <source>
        <dbReference type="PROSITE" id="PS50011"/>
    </source>
</evidence>
<dbReference type="InterPro" id="IPR000719">
    <property type="entry name" value="Prot_kinase_dom"/>
</dbReference>
<keyword evidence="6" id="KW-0418">Kinase</keyword>
<protein>
    <recommendedName>
        <fullName evidence="2">[RNA-polymerase]-subunit kinase</fullName>
        <ecNumber evidence="2">2.7.11.23</ecNumber>
    </recommendedName>
</protein>
<keyword evidence="7 8" id="KW-0067">ATP-binding</keyword>
<feature type="region of interest" description="Disordered" evidence="10">
    <location>
        <begin position="339"/>
        <end position="390"/>
    </location>
</feature>
<dbReference type="Pfam" id="PF00069">
    <property type="entry name" value="Pkinase"/>
    <property type="match status" value="1"/>
</dbReference>
<dbReference type="AlphaFoldDB" id="A0A7S4GJF2"/>
<feature type="domain" description="Protein kinase" evidence="11">
    <location>
        <begin position="4"/>
        <end position="288"/>
    </location>
</feature>
<dbReference type="InterPro" id="IPR008271">
    <property type="entry name" value="Ser/Thr_kinase_AS"/>
</dbReference>
<evidence type="ECO:0000256" key="10">
    <source>
        <dbReference type="SAM" id="MobiDB-lite"/>
    </source>
</evidence>
<evidence type="ECO:0000256" key="5">
    <source>
        <dbReference type="ARBA" id="ARBA00022741"/>
    </source>
</evidence>
<evidence type="ECO:0000256" key="4">
    <source>
        <dbReference type="ARBA" id="ARBA00022679"/>
    </source>
</evidence>
<dbReference type="SUPFAM" id="SSF56112">
    <property type="entry name" value="Protein kinase-like (PK-like)"/>
    <property type="match status" value="1"/>
</dbReference>
<feature type="binding site" evidence="8">
    <location>
        <position position="34"/>
    </location>
    <ligand>
        <name>ATP</name>
        <dbReference type="ChEBI" id="CHEBI:30616"/>
    </ligand>
</feature>
<dbReference type="GO" id="GO:0045944">
    <property type="term" value="P:positive regulation of transcription by RNA polymerase II"/>
    <property type="evidence" value="ECO:0007669"/>
    <property type="project" value="TreeGrafter"/>
</dbReference>
<dbReference type="Gene3D" id="3.30.200.20">
    <property type="entry name" value="Phosphorylase Kinase, domain 1"/>
    <property type="match status" value="1"/>
</dbReference>
<dbReference type="EC" id="2.7.11.23" evidence="2"/>
<keyword evidence="3 9" id="KW-0723">Serine/threonine-protein kinase</keyword>
<dbReference type="GO" id="GO:0005524">
    <property type="term" value="F:ATP binding"/>
    <property type="evidence" value="ECO:0007669"/>
    <property type="project" value="UniProtKB-UniRule"/>
</dbReference>
<sequence length="390" mass="43670">MHRYQIEERIGEGNFGSVLRASFIETGHLVAIKKISLCRLQDGMPNNSLREVKALQLLQNDHPNILKLYEVFPHGSAVALVTELLETDLADVIRSSKRALTESQAKAYLQMLLHALQHCHKHRVIHRDVKPGNCLISRDGQLKLADFGLARVFHDDGRPMTHEVATRWYRAPELLFGSRKYTNTVDMWAAGCVFAEMMLAMPLFPGEGDIDQINKIFQTLGTPDEMTWPGIWELPDWNKIQFPKSEGKGLRNILINSSAPAVHLLGTLLLYDPVRRATATGALADPYFITEPLPMQPDPAADLIEGRPGLLVLSQPKGKLKPWEYEEFIDAPFAWPVSPRDNRPDFFDEENDETPPSSAASSADEQAESVAQVIPITPSELSVMSPHDLQ</sequence>
<dbReference type="GO" id="GO:0070985">
    <property type="term" value="C:transcription factor TFIIK complex"/>
    <property type="evidence" value="ECO:0007669"/>
    <property type="project" value="TreeGrafter"/>
</dbReference>
<evidence type="ECO:0000256" key="2">
    <source>
        <dbReference type="ARBA" id="ARBA00012409"/>
    </source>
</evidence>
<dbReference type="InterPro" id="IPR050108">
    <property type="entry name" value="CDK"/>
</dbReference>
<evidence type="ECO:0000256" key="3">
    <source>
        <dbReference type="ARBA" id="ARBA00022527"/>
    </source>
</evidence>
<comment type="similarity">
    <text evidence="1">Belongs to the protein kinase superfamily. CMGC Ser/Thr protein kinase family. CDC2/CDKX subfamily.</text>
</comment>
<reference evidence="12" key="1">
    <citation type="submission" date="2021-01" db="EMBL/GenBank/DDBJ databases">
        <authorList>
            <person name="Corre E."/>
            <person name="Pelletier E."/>
            <person name="Niang G."/>
            <person name="Scheremetjew M."/>
            <person name="Finn R."/>
            <person name="Kale V."/>
            <person name="Holt S."/>
            <person name="Cochrane G."/>
            <person name="Meng A."/>
            <person name="Brown T."/>
            <person name="Cohen L."/>
        </authorList>
    </citation>
    <scope>NUCLEOTIDE SEQUENCE</scope>
    <source>
        <strain evidence="12">CCMP1594</strain>
    </source>
</reference>
<evidence type="ECO:0000313" key="12">
    <source>
        <dbReference type="EMBL" id="CAE0838831.1"/>
    </source>
</evidence>
<dbReference type="PROSITE" id="PS50011">
    <property type="entry name" value="PROTEIN_KINASE_DOM"/>
    <property type="match status" value="1"/>
</dbReference>
<dbReference type="PROSITE" id="PS00107">
    <property type="entry name" value="PROTEIN_KINASE_ATP"/>
    <property type="match status" value="1"/>
</dbReference>
<name>A0A7S4GJF2_9EUGL</name>